<evidence type="ECO:0000256" key="1">
    <source>
        <dbReference type="SAM" id="MobiDB-lite"/>
    </source>
</evidence>
<feature type="compositionally biased region" description="Basic residues" evidence="1">
    <location>
        <begin position="77"/>
        <end position="97"/>
    </location>
</feature>
<organism evidence="2 3">
    <name type="scientific">Aspergillus nanangensis</name>
    <dbReference type="NCBI Taxonomy" id="2582783"/>
    <lineage>
        <taxon>Eukaryota</taxon>
        <taxon>Fungi</taxon>
        <taxon>Dikarya</taxon>
        <taxon>Ascomycota</taxon>
        <taxon>Pezizomycotina</taxon>
        <taxon>Eurotiomycetes</taxon>
        <taxon>Eurotiomycetidae</taxon>
        <taxon>Eurotiales</taxon>
        <taxon>Aspergillaceae</taxon>
        <taxon>Aspergillus</taxon>
        <taxon>Aspergillus subgen. Circumdati</taxon>
    </lineage>
</organism>
<dbReference type="Proteomes" id="UP001194746">
    <property type="component" value="Unassembled WGS sequence"/>
</dbReference>
<gene>
    <name evidence="2" type="ORF">FE257_006611</name>
</gene>
<dbReference type="PANTHER" id="PTHR37540">
    <property type="entry name" value="TRANSCRIPTION FACTOR (ACR-2), PUTATIVE-RELATED-RELATED"/>
    <property type="match status" value="1"/>
</dbReference>
<sequence>MSVGGNPSVDLTRSELDSRSHGASTEIESQKTGPANDGHQPPLRVVKRRKHLPLAQDQSSKNQIFYFVDSNSSSREKRAHVMRHHVQEKRRQRKPSHPRTDNDKKTIRPLRYLPWQQKKLGLDGGDDVDGDEFLESDKMTVQTGSDDKMAQSELPMLKLGTDSSDDQLLPSPVNCLDASRKDPFNALPMTYSREDLELADYFAHKLTYWSGQNLHIKNQIFQTAMNHPLTFQAVVLTYSARWKAQLYNIEGSQEVETHLGQSKNSIKDVMNGSIEIDMDSLAMTLTGMALHEERFGSKQNAREYADQAVQILRPRAGSRSAVAVFLHYVLYIMSPPEPTPSEAGQPWLITFLRGAEDLMLEHNTGTYLSSVPQRRSAFQMDSPLFSLLSSGPRPSQVPHDSRMYVVRNAPTQELSRTAALIYITTTLWDYQDSPGKTGRFLNHLRAMVKEHKLDRNPACETFIWLLLQEDYEADLRDPERGWSTGELLKTHKQLRPDLQFLFNEILFSLLMLAPPIRGIDAFETELYSSKQEELEDV</sequence>
<protein>
    <submittedName>
        <fullName evidence="2">Uncharacterized protein</fullName>
    </submittedName>
</protein>
<comment type="caution">
    <text evidence="2">The sequence shown here is derived from an EMBL/GenBank/DDBJ whole genome shotgun (WGS) entry which is preliminary data.</text>
</comment>
<reference evidence="2" key="1">
    <citation type="journal article" date="2019" name="Beilstein J. Org. Chem.">
        <title>Nanangenines: drimane sesquiterpenoids as the dominant metabolite cohort of a novel Australian fungus, Aspergillus nanangensis.</title>
        <authorList>
            <person name="Lacey H.J."/>
            <person name="Gilchrist C.L.M."/>
            <person name="Crombie A."/>
            <person name="Kalaitzis J.A."/>
            <person name="Vuong D."/>
            <person name="Rutledge P.J."/>
            <person name="Turner P."/>
            <person name="Pitt J.I."/>
            <person name="Lacey E."/>
            <person name="Chooi Y.H."/>
            <person name="Piggott A.M."/>
        </authorList>
    </citation>
    <scope>NUCLEOTIDE SEQUENCE</scope>
    <source>
        <strain evidence="2">MST-FP2251</strain>
    </source>
</reference>
<dbReference type="PANTHER" id="PTHR37540:SF10">
    <property type="entry name" value="SIGMA-70 REGION 2 FAMILY PROTEIN"/>
    <property type="match status" value="1"/>
</dbReference>
<proteinExistence type="predicted"/>
<dbReference type="EMBL" id="VCAU01000003">
    <property type="protein sequence ID" value="KAF9894721.1"/>
    <property type="molecule type" value="Genomic_DNA"/>
</dbReference>
<keyword evidence="3" id="KW-1185">Reference proteome</keyword>
<feature type="region of interest" description="Disordered" evidence="1">
    <location>
        <begin position="1"/>
        <end position="57"/>
    </location>
</feature>
<evidence type="ECO:0000313" key="2">
    <source>
        <dbReference type="EMBL" id="KAF9894721.1"/>
    </source>
</evidence>
<evidence type="ECO:0000313" key="3">
    <source>
        <dbReference type="Proteomes" id="UP001194746"/>
    </source>
</evidence>
<feature type="region of interest" description="Disordered" evidence="1">
    <location>
        <begin position="71"/>
        <end position="107"/>
    </location>
</feature>
<dbReference type="AlphaFoldDB" id="A0AAD4CXU4"/>
<name>A0AAD4CXU4_ASPNN</name>
<reference evidence="2" key="2">
    <citation type="submission" date="2020-02" db="EMBL/GenBank/DDBJ databases">
        <authorList>
            <person name="Gilchrist C.L.M."/>
            <person name="Chooi Y.-H."/>
        </authorList>
    </citation>
    <scope>NUCLEOTIDE SEQUENCE</scope>
    <source>
        <strain evidence="2">MST-FP2251</strain>
    </source>
</reference>
<accession>A0AAD4CXU4</accession>
<feature type="compositionally biased region" description="Polar residues" evidence="1">
    <location>
        <begin position="21"/>
        <end position="33"/>
    </location>
</feature>